<dbReference type="InterPro" id="IPR005325">
    <property type="entry name" value="DUF308_memb"/>
</dbReference>
<evidence type="ECO:0000313" key="2">
    <source>
        <dbReference type="EMBL" id="AIB13446.1"/>
    </source>
</evidence>
<keyword evidence="1" id="KW-0472">Membrane</keyword>
<proteinExistence type="predicted"/>
<sequence length="208" mass="22168">MGTTFSADNALPNSELAKSGAMNAMLARNWWVMALRGVCAVLFGLIALLLSGVTIASLVLLFAAYMLFDGVFAIVAGVRAATRRERWWPFILEGVIDLAAGVVAVVAPTATILAFVWLSGAWAVVSGVMMIAAAIRLRTSHGKWWLGFGGLLSIVWGILLFVAPIEGAVVMTWWLGAYALVFGGVLIVLAFRLRGHRNEPRGAVPQGA</sequence>
<name>A0A060DH16_9PROT</name>
<gene>
    <name evidence="2" type="ORF">ABAZ39_15990</name>
</gene>
<dbReference type="AlphaFoldDB" id="A0A060DH16"/>
<keyword evidence="1" id="KW-1133">Transmembrane helix</keyword>
<protein>
    <submittedName>
        <fullName evidence="2">Membrane protein</fullName>
    </submittedName>
</protein>
<reference evidence="2 3" key="1">
    <citation type="journal article" date="2014" name="Genome Announc.">
        <title>Complete Genome Sequence of the Model Rhizosphere Strain Azospirillum brasilense Az39, Successfully Applied in Agriculture.</title>
        <authorList>
            <person name="Rivera D."/>
            <person name="Revale S."/>
            <person name="Molina R."/>
            <person name="Gualpa J."/>
            <person name="Puente M."/>
            <person name="Maroniche G."/>
            <person name="Paris G."/>
            <person name="Baker D."/>
            <person name="Clavijo B."/>
            <person name="McLay K."/>
            <person name="Spaepen S."/>
            <person name="Perticari A."/>
            <person name="Vazquez M."/>
            <person name="Wisniewski-Dye F."/>
            <person name="Watkins C."/>
            <person name="Martinez-Abarca F."/>
            <person name="Vanderleyden J."/>
            <person name="Cassan F."/>
        </authorList>
    </citation>
    <scope>NUCLEOTIDE SEQUENCE [LARGE SCALE GENOMIC DNA]</scope>
    <source>
        <strain evidence="2 3">Az39</strain>
        <plasmid evidence="2">AbAZ39_p1</plasmid>
    </source>
</reference>
<dbReference type="Proteomes" id="UP000027186">
    <property type="component" value="Plasmid AbAZ39_p1"/>
</dbReference>
<evidence type="ECO:0000256" key="1">
    <source>
        <dbReference type="SAM" id="Phobius"/>
    </source>
</evidence>
<feature type="transmembrane region" description="Helical" evidence="1">
    <location>
        <begin position="144"/>
        <end position="165"/>
    </location>
</feature>
<organism evidence="2 3">
    <name type="scientific">Azospirillum argentinense</name>
    <dbReference type="NCBI Taxonomy" id="2970906"/>
    <lineage>
        <taxon>Bacteria</taxon>
        <taxon>Pseudomonadati</taxon>
        <taxon>Pseudomonadota</taxon>
        <taxon>Alphaproteobacteria</taxon>
        <taxon>Rhodospirillales</taxon>
        <taxon>Azospirillaceae</taxon>
        <taxon>Azospirillum</taxon>
    </lineage>
</organism>
<dbReference type="PANTHER" id="PTHR34989:SF1">
    <property type="entry name" value="PROTEIN HDED"/>
    <property type="match status" value="1"/>
</dbReference>
<keyword evidence="1" id="KW-0812">Transmembrane</keyword>
<feature type="transmembrane region" description="Helical" evidence="1">
    <location>
        <begin position="87"/>
        <end position="106"/>
    </location>
</feature>
<dbReference type="GO" id="GO:0005886">
    <property type="term" value="C:plasma membrane"/>
    <property type="evidence" value="ECO:0007669"/>
    <property type="project" value="TreeGrafter"/>
</dbReference>
<accession>A0A060DH16</accession>
<dbReference type="Pfam" id="PF03729">
    <property type="entry name" value="DUF308"/>
    <property type="match status" value="1"/>
</dbReference>
<dbReference type="RefSeq" id="WP_040133925.1">
    <property type="nucleotide sequence ID" value="NZ_CP007794.1"/>
</dbReference>
<dbReference type="KEGG" id="abq:ABAZ39_15990"/>
<feature type="transmembrane region" description="Helical" evidence="1">
    <location>
        <begin position="112"/>
        <end position="132"/>
    </location>
</feature>
<geneLocation type="plasmid" evidence="2 3">
    <name>AbAZ39_p1</name>
</geneLocation>
<feature type="transmembrane region" description="Helical" evidence="1">
    <location>
        <begin position="171"/>
        <end position="191"/>
    </location>
</feature>
<keyword evidence="2" id="KW-0614">Plasmid</keyword>
<dbReference type="InterPro" id="IPR052712">
    <property type="entry name" value="Acid_resist_chaperone_HdeD"/>
</dbReference>
<feature type="transmembrane region" description="Helical" evidence="1">
    <location>
        <begin position="55"/>
        <end position="75"/>
    </location>
</feature>
<dbReference type="PANTHER" id="PTHR34989">
    <property type="entry name" value="PROTEIN HDED"/>
    <property type="match status" value="1"/>
</dbReference>
<dbReference type="EMBL" id="CP007794">
    <property type="protein sequence ID" value="AIB13446.1"/>
    <property type="molecule type" value="Genomic_DNA"/>
</dbReference>
<evidence type="ECO:0000313" key="3">
    <source>
        <dbReference type="Proteomes" id="UP000027186"/>
    </source>
</evidence>
<feature type="transmembrane region" description="Helical" evidence="1">
    <location>
        <begin position="30"/>
        <end position="49"/>
    </location>
</feature>